<dbReference type="PROSITE" id="PS00059">
    <property type="entry name" value="ADH_ZINC"/>
    <property type="match status" value="1"/>
</dbReference>
<gene>
    <name evidence="12" type="ORF">KIM372_04340</name>
</gene>
<evidence type="ECO:0000256" key="9">
    <source>
        <dbReference type="RuleBase" id="RU361277"/>
    </source>
</evidence>
<dbReference type="Pfam" id="PF08240">
    <property type="entry name" value="ADH_N"/>
    <property type="match status" value="1"/>
</dbReference>
<protein>
    <recommendedName>
        <fullName evidence="3">alcohol dehydrogenase</fullName>
        <ecNumber evidence="3">1.1.1.1</ecNumber>
    </recommendedName>
</protein>
<evidence type="ECO:0000256" key="2">
    <source>
        <dbReference type="ARBA" id="ARBA00008072"/>
    </source>
</evidence>
<sequence>MQGWQLNRTNEPLELVTKPDPEPGPGEVLIGVKAAGLCHTDVGMLHDPGWMSKISAPVILGHECAGVVQKIGPEVSGFQVGDRVGVAPLDAKTGKTIGAQRDGAYSDVCLVGVDQLIHLPDNVSFEQGAAATDAGMSSYHPLFKVGGATKGMKVGIIGVGGLGQFAANMALIAGCDVSVADTSAQAREWARGIGIEKVYEQITDMAQDDVELIVDFAGFGSTTRDAISAVRSGGLVILVGMGKLEATIDTGDLIVRNITLRGNNGGTAQDIADVYGYFQTGKMHPTLTATSFDKIPEGLDRLEQGAVSGRLIAVRD</sequence>
<evidence type="ECO:0000259" key="11">
    <source>
        <dbReference type="SMART" id="SM00829"/>
    </source>
</evidence>
<feature type="region of interest" description="Disordered" evidence="10">
    <location>
        <begin position="1"/>
        <end position="24"/>
    </location>
</feature>
<evidence type="ECO:0000256" key="10">
    <source>
        <dbReference type="SAM" id="MobiDB-lite"/>
    </source>
</evidence>
<keyword evidence="13" id="KW-1185">Reference proteome</keyword>
<dbReference type="InterPro" id="IPR011032">
    <property type="entry name" value="GroES-like_sf"/>
</dbReference>
<keyword evidence="5 9" id="KW-0862">Zinc</keyword>
<comment type="similarity">
    <text evidence="2 9">Belongs to the zinc-containing alcohol dehydrogenase family.</text>
</comment>
<evidence type="ECO:0000256" key="7">
    <source>
        <dbReference type="ARBA" id="ARBA00049164"/>
    </source>
</evidence>
<evidence type="ECO:0000256" key="8">
    <source>
        <dbReference type="ARBA" id="ARBA00049243"/>
    </source>
</evidence>
<evidence type="ECO:0000313" key="13">
    <source>
        <dbReference type="Proteomes" id="UP001321766"/>
    </source>
</evidence>
<evidence type="ECO:0000256" key="1">
    <source>
        <dbReference type="ARBA" id="ARBA00001947"/>
    </source>
</evidence>
<organism evidence="12 13">
    <name type="scientific">Bombiscardovia nodaiensis</name>
    <dbReference type="NCBI Taxonomy" id="2932181"/>
    <lineage>
        <taxon>Bacteria</taxon>
        <taxon>Bacillati</taxon>
        <taxon>Actinomycetota</taxon>
        <taxon>Actinomycetes</taxon>
        <taxon>Bifidobacteriales</taxon>
        <taxon>Bifidobacteriaceae</taxon>
        <taxon>Bombiscardovia</taxon>
    </lineage>
</organism>
<dbReference type="CDD" id="cd08254">
    <property type="entry name" value="hydroxyacyl_CoA_DH"/>
    <property type="match status" value="1"/>
</dbReference>
<keyword evidence="6" id="KW-0560">Oxidoreductase</keyword>
<evidence type="ECO:0000256" key="3">
    <source>
        <dbReference type="ARBA" id="ARBA00013190"/>
    </source>
</evidence>
<comment type="cofactor">
    <cofactor evidence="1 9">
        <name>Zn(2+)</name>
        <dbReference type="ChEBI" id="CHEBI:29105"/>
    </cofactor>
</comment>
<reference evidence="12 13" key="1">
    <citation type="journal article" date="2023" name="Microbiol. Spectr.">
        <title>Symbiosis of Carpenter Bees with Uncharacterized Lactic Acid Bacteria Showing NAD Auxotrophy.</title>
        <authorList>
            <person name="Kawasaki S."/>
            <person name="Ozawa K."/>
            <person name="Mori T."/>
            <person name="Yamamoto A."/>
            <person name="Ito M."/>
            <person name="Ohkuma M."/>
            <person name="Sakamoto M."/>
            <person name="Matsutani M."/>
        </authorList>
    </citation>
    <scope>NUCLEOTIDE SEQUENCE [LARGE SCALE GENOMIC DNA]</scope>
    <source>
        <strain evidence="12 13">Kim37-2</strain>
    </source>
</reference>
<dbReference type="InterPro" id="IPR020843">
    <property type="entry name" value="ER"/>
</dbReference>
<dbReference type="PANTHER" id="PTHR42940">
    <property type="entry name" value="ALCOHOL DEHYDROGENASE 1-RELATED"/>
    <property type="match status" value="1"/>
</dbReference>
<feature type="domain" description="Enoyl reductase (ER)" evidence="11">
    <location>
        <begin position="8"/>
        <end position="313"/>
    </location>
</feature>
<dbReference type="SUPFAM" id="SSF50129">
    <property type="entry name" value="GroES-like"/>
    <property type="match status" value="1"/>
</dbReference>
<comment type="catalytic activity">
    <reaction evidence="8">
        <text>a primary alcohol + NAD(+) = an aldehyde + NADH + H(+)</text>
        <dbReference type="Rhea" id="RHEA:10736"/>
        <dbReference type="ChEBI" id="CHEBI:15378"/>
        <dbReference type="ChEBI" id="CHEBI:15734"/>
        <dbReference type="ChEBI" id="CHEBI:17478"/>
        <dbReference type="ChEBI" id="CHEBI:57540"/>
        <dbReference type="ChEBI" id="CHEBI:57945"/>
        <dbReference type="EC" id="1.1.1.1"/>
    </reaction>
</comment>
<evidence type="ECO:0000256" key="5">
    <source>
        <dbReference type="ARBA" id="ARBA00022833"/>
    </source>
</evidence>
<dbReference type="InterPro" id="IPR002328">
    <property type="entry name" value="ADH_Zn_CS"/>
</dbReference>
<dbReference type="PANTHER" id="PTHR42940:SF8">
    <property type="entry name" value="VACUOLAR PROTEIN SORTING-ASSOCIATED PROTEIN 11"/>
    <property type="match status" value="1"/>
</dbReference>
<evidence type="ECO:0000313" key="12">
    <source>
        <dbReference type="EMBL" id="BDR52527.1"/>
    </source>
</evidence>
<keyword evidence="4 9" id="KW-0479">Metal-binding</keyword>
<name>A0ABN6S8P5_9BIFI</name>
<comment type="catalytic activity">
    <reaction evidence="7">
        <text>a secondary alcohol + NAD(+) = a ketone + NADH + H(+)</text>
        <dbReference type="Rhea" id="RHEA:10740"/>
        <dbReference type="ChEBI" id="CHEBI:15378"/>
        <dbReference type="ChEBI" id="CHEBI:17087"/>
        <dbReference type="ChEBI" id="CHEBI:35681"/>
        <dbReference type="ChEBI" id="CHEBI:57540"/>
        <dbReference type="ChEBI" id="CHEBI:57945"/>
        <dbReference type="EC" id="1.1.1.1"/>
    </reaction>
</comment>
<dbReference type="EMBL" id="AP026798">
    <property type="protein sequence ID" value="BDR52527.1"/>
    <property type="molecule type" value="Genomic_DNA"/>
</dbReference>
<dbReference type="Pfam" id="PF00107">
    <property type="entry name" value="ADH_zinc_N"/>
    <property type="match status" value="1"/>
</dbReference>
<dbReference type="InterPro" id="IPR013149">
    <property type="entry name" value="ADH-like_C"/>
</dbReference>
<dbReference type="SUPFAM" id="SSF51735">
    <property type="entry name" value="NAD(P)-binding Rossmann-fold domains"/>
    <property type="match status" value="1"/>
</dbReference>
<accession>A0ABN6S8P5</accession>
<dbReference type="Gene3D" id="3.90.180.10">
    <property type="entry name" value="Medium-chain alcohol dehydrogenases, catalytic domain"/>
    <property type="match status" value="1"/>
</dbReference>
<dbReference type="InterPro" id="IPR013154">
    <property type="entry name" value="ADH-like_N"/>
</dbReference>
<dbReference type="Proteomes" id="UP001321766">
    <property type="component" value="Chromosome"/>
</dbReference>
<dbReference type="InterPro" id="IPR036291">
    <property type="entry name" value="NAD(P)-bd_dom_sf"/>
</dbReference>
<dbReference type="SMART" id="SM00829">
    <property type="entry name" value="PKS_ER"/>
    <property type="match status" value="1"/>
</dbReference>
<feature type="compositionally biased region" description="Polar residues" evidence="10">
    <location>
        <begin position="1"/>
        <end position="10"/>
    </location>
</feature>
<evidence type="ECO:0000256" key="6">
    <source>
        <dbReference type="ARBA" id="ARBA00023002"/>
    </source>
</evidence>
<dbReference type="EC" id="1.1.1.1" evidence="3"/>
<proteinExistence type="inferred from homology"/>
<evidence type="ECO:0000256" key="4">
    <source>
        <dbReference type="ARBA" id="ARBA00022723"/>
    </source>
</evidence>